<reference evidence="2" key="1">
    <citation type="submission" date="2021-02" db="EMBL/GenBank/DDBJ databases">
        <authorList>
            <person name="Dougan E. K."/>
            <person name="Rhodes N."/>
            <person name="Thang M."/>
            <person name="Chan C."/>
        </authorList>
    </citation>
    <scope>NUCLEOTIDE SEQUENCE</scope>
</reference>
<dbReference type="Proteomes" id="UP000626109">
    <property type="component" value="Unassembled WGS sequence"/>
</dbReference>
<evidence type="ECO:0000256" key="1">
    <source>
        <dbReference type="SAM" id="MobiDB-lite"/>
    </source>
</evidence>
<organism evidence="2 3">
    <name type="scientific">Polarella glacialis</name>
    <name type="common">Dinoflagellate</name>
    <dbReference type="NCBI Taxonomy" id="89957"/>
    <lineage>
        <taxon>Eukaryota</taxon>
        <taxon>Sar</taxon>
        <taxon>Alveolata</taxon>
        <taxon>Dinophyceae</taxon>
        <taxon>Suessiales</taxon>
        <taxon>Suessiaceae</taxon>
        <taxon>Polarella</taxon>
    </lineage>
</organism>
<sequence length="332" mass="35787">MAAPAVAPKAAAAGPAAESLAETVPEVIRRVTLWNPLILSGFVWAAGCAANAVWHAPEAPLTSPELLQEQLQRRIMSIPIPSESPRYQQYKQYYLLQHDQQMVEYNTQFAIWQQSNAQFNWKALFQGLGVGVMVFSAIFACLEYHYGAISYWMEASEELWWSTRERWVARQARLRKQADSRKMEKLLAEMGEGEEQSASKSLSKRNKKPQPMTETPAPAATSKVRTTAAPAVPASPAAAAAHTVQQSVQQLPVAADQAPMPESDSTSTTAVHVPQPKISDTQQAPEASAVESSVASAAPVVTGPAAQEASSSAAEPQPQLRNASASAKGAQL</sequence>
<evidence type="ECO:0000313" key="2">
    <source>
        <dbReference type="EMBL" id="CAE8677272.1"/>
    </source>
</evidence>
<gene>
    <name evidence="2" type="ORF">PGLA2088_LOCUS20249</name>
</gene>
<feature type="non-terminal residue" evidence="2">
    <location>
        <position position="332"/>
    </location>
</feature>
<protein>
    <submittedName>
        <fullName evidence="2">Uncharacterized protein</fullName>
    </submittedName>
</protein>
<dbReference type="EMBL" id="CAJNNW010025438">
    <property type="protein sequence ID" value="CAE8677272.1"/>
    <property type="molecule type" value="Genomic_DNA"/>
</dbReference>
<accession>A0A813JKB5</accession>
<feature type="compositionally biased region" description="Low complexity" evidence="1">
    <location>
        <begin position="226"/>
        <end position="249"/>
    </location>
</feature>
<proteinExistence type="predicted"/>
<evidence type="ECO:0000313" key="3">
    <source>
        <dbReference type="Proteomes" id="UP000626109"/>
    </source>
</evidence>
<feature type="region of interest" description="Disordered" evidence="1">
    <location>
        <begin position="189"/>
        <end position="332"/>
    </location>
</feature>
<feature type="compositionally biased region" description="Low complexity" evidence="1">
    <location>
        <begin position="284"/>
        <end position="319"/>
    </location>
</feature>
<comment type="caution">
    <text evidence="2">The sequence shown here is derived from an EMBL/GenBank/DDBJ whole genome shotgun (WGS) entry which is preliminary data.</text>
</comment>
<name>A0A813JKB5_POLGL</name>
<dbReference type="AlphaFoldDB" id="A0A813JKB5"/>